<reference evidence="3" key="1">
    <citation type="submission" date="2016-12" db="EMBL/GenBank/DDBJ databases">
        <authorList>
            <person name="Varghese N."/>
            <person name="Submissions S."/>
        </authorList>
    </citation>
    <scope>NUCLEOTIDE SEQUENCE [LARGE SCALE GENOMIC DNA]</scope>
    <source>
        <strain evidence="3">DSM 13020</strain>
    </source>
</reference>
<dbReference type="GO" id="GO:0008233">
    <property type="term" value="F:peptidase activity"/>
    <property type="evidence" value="ECO:0007669"/>
    <property type="project" value="UniProtKB-KW"/>
</dbReference>
<dbReference type="RefSeq" id="WP_072757570.1">
    <property type="nucleotide sequence ID" value="NZ_FRDJ01000001.1"/>
</dbReference>
<dbReference type="PANTHER" id="PTHR38339">
    <property type="entry name" value="TRANSGLUTAMINASE DOMAIN PROTEIN"/>
    <property type="match status" value="1"/>
</dbReference>
<keyword evidence="2" id="KW-0378">Hydrolase</keyword>
<dbReference type="Proteomes" id="UP000184207">
    <property type="component" value="Unassembled WGS sequence"/>
</dbReference>
<dbReference type="OrthoDB" id="9804872at2"/>
<dbReference type="GO" id="GO:0006508">
    <property type="term" value="P:proteolysis"/>
    <property type="evidence" value="ECO:0007669"/>
    <property type="project" value="UniProtKB-KW"/>
</dbReference>
<dbReference type="InterPro" id="IPR038765">
    <property type="entry name" value="Papain-like_cys_pep_sf"/>
</dbReference>
<dbReference type="STRING" id="1121883.SAMN02745226_00302"/>
<dbReference type="EMBL" id="FRDJ01000001">
    <property type="protein sequence ID" value="SHN50952.1"/>
    <property type="molecule type" value="Genomic_DNA"/>
</dbReference>
<dbReference type="PANTHER" id="PTHR38339:SF1">
    <property type="entry name" value="TRANSGLUTAMINASE-LIKE DOMAIN-CONTAINING PROTEIN"/>
    <property type="match status" value="1"/>
</dbReference>
<keyword evidence="3" id="KW-1185">Reference proteome</keyword>
<organism evidence="2 3">
    <name type="scientific">Fervidobacterium gondwanense DSM 13020</name>
    <dbReference type="NCBI Taxonomy" id="1121883"/>
    <lineage>
        <taxon>Bacteria</taxon>
        <taxon>Thermotogati</taxon>
        <taxon>Thermotogota</taxon>
        <taxon>Thermotogae</taxon>
        <taxon>Thermotogales</taxon>
        <taxon>Fervidobacteriaceae</taxon>
        <taxon>Fervidobacterium</taxon>
    </lineage>
</organism>
<gene>
    <name evidence="2" type="ORF">SAMN02745226_00302</name>
</gene>
<accession>A0A1M7RY09</accession>
<evidence type="ECO:0000313" key="2">
    <source>
        <dbReference type="EMBL" id="SHN50952.1"/>
    </source>
</evidence>
<protein>
    <submittedName>
        <fullName evidence="2">Transglutaminase-like enzyme, putative cysteine protease</fullName>
    </submittedName>
</protein>
<sequence>MDFLTYPIPDGLKKDIYMGFLKKAEEQIQMILEHRLPPQMRQRLRFELFRIKLLRRTYKWNEKEAFSIFKKTFKGATKPEFEILTKQGKLDWMYIDGQRYYESRFDKNLAFNDRDYKAKQRVDKDVLKRRELINKAVERLLKYGEPKKYRVRARISLKHENPVEEKVRVWLPFPKEGYQQEDVKLINASHEHEIADNSVGQRTVYMEGKDSDTFSVEFEYTVSEWIGTRGIWKEKPTKEDTSEKPPHIVFTPFIKSLVESIFHDVDYKKLDDITIARKIYDFVTLNVNYSYVLPYAMYNNIPEYVGTMFKGDCGFQALLFITLCRAVGIPARWQSGWSITPIGASSHDWALVYLEKYGWVPVDLSFGGSRRDQEPMRIFYFTNLDGFRMFANTEFQGEFYPSKKSWRLDPYDNQTGEMEIIAKEEDGYVIDLESKIEVLKFEEL</sequence>
<dbReference type="Pfam" id="PF01841">
    <property type="entry name" value="Transglut_core"/>
    <property type="match status" value="1"/>
</dbReference>
<keyword evidence="2" id="KW-0645">Protease</keyword>
<dbReference type="SUPFAM" id="SSF54001">
    <property type="entry name" value="Cysteine proteinases"/>
    <property type="match status" value="1"/>
</dbReference>
<dbReference type="AlphaFoldDB" id="A0A1M7RY09"/>
<evidence type="ECO:0000259" key="1">
    <source>
        <dbReference type="SMART" id="SM00460"/>
    </source>
</evidence>
<name>A0A1M7RY09_FERGO</name>
<proteinExistence type="predicted"/>
<feature type="domain" description="Transglutaminase-like" evidence="1">
    <location>
        <begin position="305"/>
        <end position="366"/>
    </location>
</feature>
<evidence type="ECO:0000313" key="3">
    <source>
        <dbReference type="Proteomes" id="UP000184207"/>
    </source>
</evidence>
<dbReference type="InterPro" id="IPR002931">
    <property type="entry name" value="Transglutaminase-like"/>
</dbReference>
<dbReference type="SMART" id="SM00460">
    <property type="entry name" value="TGc"/>
    <property type="match status" value="1"/>
</dbReference>
<dbReference type="Gene3D" id="3.10.620.30">
    <property type="match status" value="1"/>
</dbReference>